<keyword evidence="1" id="KW-1133">Transmembrane helix</keyword>
<keyword evidence="4" id="KW-1185">Reference proteome</keyword>
<gene>
    <name evidence="3" type="ORF">SAMN04488694_104161</name>
    <name evidence="2" type="ORF">SAMN05192552_1004141</name>
</gene>
<evidence type="ECO:0000313" key="5">
    <source>
        <dbReference type="Proteomes" id="UP000324021"/>
    </source>
</evidence>
<dbReference type="PANTHER" id="PTHR34989">
    <property type="entry name" value="PROTEIN HDED"/>
    <property type="match status" value="1"/>
</dbReference>
<dbReference type="InterPro" id="IPR052712">
    <property type="entry name" value="Acid_resist_chaperone_HdeD"/>
</dbReference>
<evidence type="ECO:0000313" key="4">
    <source>
        <dbReference type="Proteomes" id="UP000199320"/>
    </source>
</evidence>
<dbReference type="EMBL" id="FOIC01000004">
    <property type="protein sequence ID" value="SET18406.1"/>
    <property type="molecule type" value="Genomic_DNA"/>
</dbReference>
<dbReference type="EMBL" id="FMZP01000004">
    <property type="protein sequence ID" value="SDC48566.1"/>
    <property type="molecule type" value="Genomic_DNA"/>
</dbReference>
<feature type="transmembrane region" description="Helical" evidence="1">
    <location>
        <begin position="131"/>
        <end position="149"/>
    </location>
</feature>
<dbReference type="PANTHER" id="PTHR34989:SF1">
    <property type="entry name" value="PROTEIN HDED"/>
    <property type="match status" value="1"/>
</dbReference>
<reference evidence="3" key="2">
    <citation type="submission" date="2016-10" db="EMBL/GenBank/DDBJ databases">
        <authorList>
            <person name="de Groot N.N."/>
        </authorList>
    </citation>
    <scope>NUCLEOTIDE SEQUENCE [LARGE SCALE GENOMIC DNA]</scope>
    <source>
        <strain evidence="3">CDM_6</strain>
    </source>
</reference>
<protein>
    <submittedName>
        <fullName evidence="3">Uncharacterized membrane protein HdeD, DUF308 family</fullName>
    </submittedName>
</protein>
<name>A0A1I0CGC7_9EURY</name>
<dbReference type="Pfam" id="PF03729">
    <property type="entry name" value="DUF308"/>
    <property type="match status" value="2"/>
</dbReference>
<evidence type="ECO:0000313" key="2">
    <source>
        <dbReference type="EMBL" id="SDC48566.1"/>
    </source>
</evidence>
<feature type="transmembrane region" description="Helical" evidence="1">
    <location>
        <begin position="26"/>
        <end position="59"/>
    </location>
</feature>
<accession>A0A1I0CGC7</accession>
<sequence>MADTVADHSTGIDSDHDWRVPAGGGVLLAVLGVLAILFPFVTGVSVSLLLGALLVIGGFAHVAHAFSVPGWTASLVQLILAVIYVIAGISLLANPVLGLTTLTLLVIAYLFVAGIFEIVAGLSMPREANGLWIAVSGVIGLLLAGLLWAGWPSTALWAIGVLLGVNLVVSGVALLSVGSAERRVISDESATAA</sequence>
<proteinExistence type="predicted"/>
<dbReference type="Proteomes" id="UP000324021">
    <property type="component" value="Unassembled WGS sequence"/>
</dbReference>
<dbReference type="STRING" id="392421.SAMN04488694_104161"/>
<dbReference type="GO" id="GO:0005886">
    <property type="term" value="C:plasma membrane"/>
    <property type="evidence" value="ECO:0007669"/>
    <property type="project" value="TreeGrafter"/>
</dbReference>
<feature type="transmembrane region" description="Helical" evidence="1">
    <location>
        <begin position="99"/>
        <end position="119"/>
    </location>
</feature>
<dbReference type="OrthoDB" id="163497at2157"/>
<evidence type="ECO:0000313" key="3">
    <source>
        <dbReference type="EMBL" id="SET18406.1"/>
    </source>
</evidence>
<dbReference type="Proteomes" id="UP000199320">
    <property type="component" value="Unassembled WGS sequence"/>
</dbReference>
<evidence type="ECO:0000256" key="1">
    <source>
        <dbReference type="SAM" id="Phobius"/>
    </source>
</evidence>
<dbReference type="RefSeq" id="WP_092931031.1">
    <property type="nucleotide sequence ID" value="NZ_FMZP01000004.1"/>
</dbReference>
<keyword evidence="1" id="KW-0812">Transmembrane</keyword>
<keyword evidence="1" id="KW-0472">Membrane</keyword>
<dbReference type="InterPro" id="IPR005325">
    <property type="entry name" value="DUF308_memb"/>
</dbReference>
<feature type="transmembrane region" description="Helical" evidence="1">
    <location>
        <begin position="155"/>
        <end position="177"/>
    </location>
</feature>
<dbReference type="AlphaFoldDB" id="A0A1I0CGC7"/>
<reference evidence="4 5" key="1">
    <citation type="submission" date="2016-10" db="EMBL/GenBank/DDBJ databases">
        <authorList>
            <person name="Varghese N."/>
            <person name="Submissions S."/>
        </authorList>
    </citation>
    <scope>NUCLEOTIDE SEQUENCE [LARGE SCALE GENOMIC DNA]</scope>
    <source>
        <strain evidence="2 5">CDM_1</strain>
        <strain evidence="4">CDM_6</strain>
    </source>
</reference>
<organism evidence="3 4">
    <name type="scientific">Natrinema hispanicum</name>
    <dbReference type="NCBI Taxonomy" id="392421"/>
    <lineage>
        <taxon>Archaea</taxon>
        <taxon>Methanobacteriati</taxon>
        <taxon>Methanobacteriota</taxon>
        <taxon>Stenosarchaea group</taxon>
        <taxon>Halobacteria</taxon>
        <taxon>Halobacteriales</taxon>
        <taxon>Natrialbaceae</taxon>
        <taxon>Natrinema</taxon>
    </lineage>
</organism>
<feature type="transmembrane region" description="Helical" evidence="1">
    <location>
        <begin position="71"/>
        <end position="93"/>
    </location>
</feature>